<gene>
    <name evidence="5" type="primary">xpt</name>
    <name evidence="8" type="ORF">SAMN02745190_00805</name>
</gene>
<comment type="subcellular location">
    <subcellularLocation>
        <location evidence="5">Cytoplasm</location>
    </subcellularLocation>
</comment>
<dbReference type="Proteomes" id="UP000184404">
    <property type="component" value="Unassembled WGS sequence"/>
</dbReference>
<dbReference type="InterPro" id="IPR029057">
    <property type="entry name" value="PRTase-like"/>
</dbReference>
<comment type="similarity">
    <text evidence="5">Belongs to the purine/pyrimidine phosphoribosyltransferase family. Xpt subfamily.</text>
</comment>
<dbReference type="SUPFAM" id="SSF53271">
    <property type="entry name" value="PRTase-like"/>
    <property type="match status" value="1"/>
</dbReference>
<comment type="function">
    <text evidence="5">Converts the preformed base xanthine, a product of nucleic acid breakdown, to xanthosine 5'-monophosphate (XMP), so it can be reused for RNA or DNA synthesis.</text>
</comment>
<dbReference type="CDD" id="cd06223">
    <property type="entry name" value="PRTases_typeI"/>
    <property type="match status" value="1"/>
</dbReference>
<dbReference type="GO" id="GO:0006166">
    <property type="term" value="P:purine ribonucleoside salvage"/>
    <property type="evidence" value="ECO:0007669"/>
    <property type="project" value="UniProtKB-KW"/>
</dbReference>
<dbReference type="InterPro" id="IPR010079">
    <property type="entry name" value="Xanthine_PRibTrfase"/>
</dbReference>
<evidence type="ECO:0000313" key="9">
    <source>
        <dbReference type="Proteomes" id="UP000184404"/>
    </source>
</evidence>
<dbReference type="PANTHER" id="PTHR43864:SF1">
    <property type="entry name" value="XANTHINE PHOSPHORIBOSYLTRANSFERASE"/>
    <property type="match status" value="1"/>
</dbReference>
<dbReference type="HAMAP" id="MF_01184">
    <property type="entry name" value="XPRTase"/>
    <property type="match status" value="1"/>
</dbReference>
<accession>A0A1M4UWU5</accession>
<reference evidence="8 9" key="1">
    <citation type="submission" date="2016-11" db="EMBL/GenBank/DDBJ databases">
        <authorList>
            <person name="Jaros S."/>
            <person name="Januszkiewicz K."/>
            <person name="Wedrychowicz H."/>
        </authorList>
    </citation>
    <scope>NUCLEOTIDE SEQUENCE [LARGE SCALE GENOMIC DNA]</scope>
    <source>
        <strain evidence="8 9">DSM 10502</strain>
    </source>
</reference>
<dbReference type="InterPro" id="IPR000836">
    <property type="entry name" value="PRTase_dom"/>
</dbReference>
<keyword evidence="3 5" id="KW-0808">Transferase</keyword>
<dbReference type="AlphaFoldDB" id="A0A1M4UWU5"/>
<protein>
    <recommendedName>
        <fullName evidence="5 6">Xanthine phosphoribosyltransferase</fullName>
        <shortName evidence="5">XPRTase</shortName>
        <ecNumber evidence="5 6">2.4.2.22</ecNumber>
    </recommendedName>
</protein>
<comment type="pathway">
    <text evidence="5">Purine metabolism; XMP biosynthesis via salvage pathway; XMP from xanthine: step 1/1.</text>
</comment>
<keyword evidence="4 5" id="KW-0660">Purine salvage</keyword>
<feature type="binding site" evidence="5">
    <location>
        <position position="27"/>
    </location>
    <ligand>
        <name>xanthine</name>
        <dbReference type="ChEBI" id="CHEBI:17712"/>
    </ligand>
</feature>
<comment type="subunit">
    <text evidence="5">Homodimer.</text>
</comment>
<keyword evidence="9" id="KW-1185">Reference proteome</keyword>
<evidence type="ECO:0000256" key="4">
    <source>
        <dbReference type="ARBA" id="ARBA00022726"/>
    </source>
</evidence>
<feature type="binding site" evidence="5">
    <location>
        <begin position="128"/>
        <end position="132"/>
    </location>
    <ligand>
        <name>5-phospho-alpha-D-ribose 1-diphosphate</name>
        <dbReference type="ChEBI" id="CHEBI:58017"/>
    </ligand>
</feature>
<dbReference type="GO" id="GO:0000310">
    <property type="term" value="F:xanthine phosphoribosyltransferase activity"/>
    <property type="evidence" value="ECO:0007669"/>
    <property type="project" value="UniProtKB-UniRule"/>
</dbReference>
<dbReference type="EC" id="2.4.2.22" evidence="5 6"/>
<keyword evidence="1 5" id="KW-0963">Cytoplasm</keyword>
<dbReference type="NCBIfam" id="NF006671">
    <property type="entry name" value="PRK09219.1"/>
    <property type="match status" value="1"/>
</dbReference>
<feature type="binding site" evidence="5">
    <location>
        <position position="20"/>
    </location>
    <ligand>
        <name>xanthine</name>
        <dbReference type="ChEBI" id="CHEBI:17712"/>
    </ligand>
</feature>
<dbReference type="Pfam" id="PF00156">
    <property type="entry name" value="Pribosyltran"/>
    <property type="match status" value="1"/>
</dbReference>
<evidence type="ECO:0000256" key="2">
    <source>
        <dbReference type="ARBA" id="ARBA00022676"/>
    </source>
</evidence>
<dbReference type="Gene3D" id="3.40.50.2020">
    <property type="match status" value="1"/>
</dbReference>
<dbReference type="NCBIfam" id="TIGR01744">
    <property type="entry name" value="XPRTase"/>
    <property type="match status" value="1"/>
</dbReference>
<name>A0A1M4UWU5_9FIRM</name>
<sequence length="191" mass="20752">MELLENRIKEEGLVLPGGVLKVDSFLNHQVDAKLMMEMGKEFARLFADKGIQRILTIEASGISMALTTALVLNVPFVFARKKASVLMSEPAYVEDVYSFTKQETAHITVLKKFLPAGEKVLIIDDFLANGEAALGMARIVEKAGSTVAGIGIAIEKAFQKGHSRLIEAGYHLEALASIASLEDGKVTFTKK</sequence>
<dbReference type="STRING" id="1123243.SAMN02745190_00805"/>
<organism evidence="8 9">
    <name type="scientific">Schwartzia succinivorans DSM 10502</name>
    <dbReference type="NCBI Taxonomy" id="1123243"/>
    <lineage>
        <taxon>Bacteria</taxon>
        <taxon>Bacillati</taxon>
        <taxon>Bacillota</taxon>
        <taxon>Negativicutes</taxon>
        <taxon>Selenomonadales</taxon>
        <taxon>Selenomonadaceae</taxon>
        <taxon>Schwartzia</taxon>
    </lineage>
</organism>
<evidence type="ECO:0000256" key="3">
    <source>
        <dbReference type="ARBA" id="ARBA00022679"/>
    </source>
</evidence>
<evidence type="ECO:0000313" key="8">
    <source>
        <dbReference type="EMBL" id="SHE61152.1"/>
    </source>
</evidence>
<evidence type="ECO:0000259" key="7">
    <source>
        <dbReference type="Pfam" id="PF00156"/>
    </source>
</evidence>
<dbReference type="RefSeq" id="WP_072934903.1">
    <property type="nucleotide sequence ID" value="NZ_FQUG01000003.1"/>
</dbReference>
<dbReference type="GO" id="GO:0005737">
    <property type="term" value="C:cytoplasm"/>
    <property type="evidence" value="ECO:0007669"/>
    <property type="project" value="UniProtKB-SubCell"/>
</dbReference>
<evidence type="ECO:0000256" key="6">
    <source>
        <dbReference type="NCBIfam" id="TIGR01744"/>
    </source>
</evidence>
<dbReference type="PANTHER" id="PTHR43864">
    <property type="entry name" value="HYPOXANTHINE/GUANINE PHOSPHORIBOSYLTRANSFERASE"/>
    <property type="match status" value="1"/>
</dbReference>
<comment type="catalytic activity">
    <reaction evidence="5">
        <text>XMP + diphosphate = xanthine + 5-phospho-alpha-D-ribose 1-diphosphate</text>
        <dbReference type="Rhea" id="RHEA:10800"/>
        <dbReference type="ChEBI" id="CHEBI:17712"/>
        <dbReference type="ChEBI" id="CHEBI:33019"/>
        <dbReference type="ChEBI" id="CHEBI:57464"/>
        <dbReference type="ChEBI" id="CHEBI:58017"/>
        <dbReference type="EC" id="2.4.2.22"/>
    </reaction>
</comment>
<feature type="domain" description="Phosphoribosyltransferase" evidence="7">
    <location>
        <begin position="50"/>
        <end position="160"/>
    </location>
</feature>
<keyword evidence="2 5" id="KW-0328">Glycosyltransferase</keyword>
<feature type="binding site" evidence="5">
    <location>
        <position position="156"/>
    </location>
    <ligand>
        <name>xanthine</name>
        <dbReference type="ChEBI" id="CHEBI:17712"/>
    </ligand>
</feature>
<proteinExistence type="inferred from homology"/>
<dbReference type="UniPathway" id="UPA00602">
    <property type="reaction ID" value="UER00658"/>
</dbReference>
<evidence type="ECO:0000256" key="5">
    <source>
        <dbReference type="HAMAP-Rule" id="MF_01184"/>
    </source>
</evidence>
<dbReference type="GO" id="GO:0032265">
    <property type="term" value="P:XMP salvage"/>
    <property type="evidence" value="ECO:0007669"/>
    <property type="project" value="UniProtKB-UniRule"/>
</dbReference>
<evidence type="ECO:0000256" key="1">
    <source>
        <dbReference type="ARBA" id="ARBA00022490"/>
    </source>
</evidence>
<dbReference type="EMBL" id="FQUG01000003">
    <property type="protein sequence ID" value="SHE61152.1"/>
    <property type="molecule type" value="Genomic_DNA"/>
</dbReference>
<dbReference type="InterPro" id="IPR050118">
    <property type="entry name" value="Pur/Pyrimidine_PRTase"/>
</dbReference>
<dbReference type="OrthoDB" id="9790678at2"/>
<dbReference type="GO" id="GO:0046110">
    <property type="term" value="P:xanthine metabolic process"/>
    <property type="evidence" value="ECO:0007669"/>
    <property type="project" value="UniProtKB-UniRule"/>
</dbReference>